<dbReference type="AlphaFoldDB" id="A0A915K6J7"/>
<organism evidence="1 2">
    <name type="scientific">Romanomermis culicivorax</name>
    <name type="common">Nematode worm</name>
    <dbReference type="NCBI Taxonomy" id="13658"/>
    <lineage>
        <taxon>Eukaryota</taxon>
        <taxon>Metazoa</taxon>
        <taxon>Ecdysozoa</taxon>
        <taxon>Nematoda</taxon>
        <taxon>Enoplea</taxon>
        <taxon>Dorylaimia</taxon>
        <taxon>Mermithida</taxon>
        <taxon>Mermithoidea</taxon>
        <taxon>Mermithidae</taxon>
        <taxon>Romanomermis</taxon>
    </lineage>
</organism>
<evidence type="ECO:0000313" key="1">
    <source>
        <dbReference type="Proteomes" id="UP000887565"/>
    </source>
</evidence>
<dbReference type="Proteomes" id="UP000887565">
    <property type="component" value="Unplaced"/>
</dbReference>
<dbReference type="WBParaSite" id="nRc.2.0.1.t33948-RA">
    <property type="protein sequence ID" value="nRc.2.0.1.t33948-RA"/>
    <property type="gene ID" value="nRc.2.0.1.g33948"/>
</dbReference>
<protein>
    <submittedName>
        <fullName evidence="2">Uncharacterized protein</fullName>
    </submittedName>
</protein>
<proteinExistence type="predicted"/>
<sequence>MPKSLKIRNQTRNLDTLQLDKSTAQMSYDLGNTHVLFTHKAEVISQNGAIMVAVQAHFFTG</sequence>
<evidence type="ECO:0000313" key="2">
    <source>
        <dbReference type="WBParaSite" id="nRc.2.0.1.t33948-RA"/>
    </source>
</evidence>
<accession>A0A915K6J7</accession>
<name>A0A915K6J7_ROMCU</name>
<keyword evidence="1" id="KW-1185">Reference proteome</keyword>
<reference evidence="2" key="1">
    <citation type="submission" date="2022-11" db="UniProtKB">
        <authorList>
            <consortium name="WormBaseParasite"/>
        </authorList>
    </citation>
    <scope>IDENTIFICATION</scope>
</reference>